<sequence>MSEVWHLLKKSLHCKSHSPEVHDPQASRSAQRKTHCKNVRDERNKRQSENQVSHEIFLDRSSGEIKICPCYPSSQGDEDGNGVEDPHPSRSTKPTIPSSKTVCVDCDECNVFSKKKWSLEKDSNHPPVLSRHNERETTKSIETAEEHENVPQHSVIQLEREGSACKIIEQICQGNNFTESKAADIECVLRVQSNQERFRWFEECRELVRVKAERVQNEHPRCLVDGNELLRFHGTTVACSLGLNASSSNLCTLDQCGVCQILKHGFSSNQELFHGALGVYTTSTSGKAIHSISSSNIKSVQRKCVMLCRVRAGRIYNPLQEIEEMTNPGFDSLVKKMRDHSEIEELIVLNPRAVLPCFLVIYRL</sequence>
<name>A0AA86S1K3_9FABA</name>
<reference evidence="2" key="1">
    <citation type="submission" date="2023-10" db="EMBL/GenBank/DDBJ databases">
        <authorList>
            <person name="Domelevo Entfellner J.-B."/>
        </authorList>
    </citation>
    <scope>NUCLEOTIDE SEQUENCE</scope>
</reference>
<proteinExistence type="predicted"/>
<keyword evidence="3" id="KW-1185">Reference proteome</keyword>
<dbReference type="EMBL" id="OY731400">
    <property type="protein sequence ID" value="CAJ1938887.1"/>
    <property type="molecule type" value="Genomic_DNA"/>
</dbReference>
<dbReference type="PANTHER" id="PTHR31681">
    <property type="entry name" value="C2H2-LIKE ZINC FINGER PROTEIN"/>
    <property type="match status" value="1"/>
</dbReference>
<dbReference type="Gene3D" id="3.90.228.10">
    <property type="match status" value="1"/>
</dbReference>
<dbReference type="Gramene" id="rna-AYBTSS11_LOCUS8843">
    <property type="protein sequence ID" value="CAJ1938887.1"/>
    <property type="gene ID" value="gene-AYBTSS11_LOCUS8843"/>
</dbReference>
<evidence type="ECO:0000256" key="1">
    <source>
        <dbReference type="SAM" id="MobiDB-lite"/>
    </source>
</evidence>
<dbReference type="SUPFAM" id="SSF56399">
    <property type="entry name" value="ADP-ribosylation"/>
    <property type="match status" value="1"/>
</dbReference>
<gene>
    <name evidence="2" type="ORF">AYBTSS11_LOCUS8843</name>
</gene>
<dbReference type="PANTHER" id="PTHR31681:SF29">
    <property type="entry name" value="C2H2-LIKE ZINC FINGER PROTEIN"/>
    <property type="match status" value="1"/>
</dbReference>
<protein>
    <submittedName>
        <fullName evidence="2">Uncharacterized protein</fullName>
    </submittedName>
</protein>
<feature type="region of interest" description="Disordered" evidence="1">
    <location>
        <begin position="15"/>
        <end position="56"/>
    </location>
</feature>
<accession>A0AA86S1K3</accession>
<dbReference type="Proteomes" id="UP001189624">
    <property type="component" value="Chromosome 3"/>
</dbReference>
<evidence type="ECO:0000313" key="3">
    <source>
        <dbReference type="Proteomes" id="UP001189624"/>
    </source>
</evidence>
<dbReference type="AlphaFoldDB" id="A0AA86S1K3"/>
<organism evidence="2 3">
    <name type="scientific">Sphenostylis stenocarpa</name>
    <dbReference type="NCBI Taxonomy" id="92480"/>
    <lineage>
        <taxon>Eukaryota</taxon>
        <taxon>Viridiplantae</taxon>
        <taxon>Streptophyta</taxon>
        <taxon>Embryophyta</taxon>
        <taxon>Tracheophyta</taxon>
        <taxon>Spermatophyta</taxon>
        <taxon>Magnoliopsida</taxon>
        <taxon>eudicotyledons</taxon>
        <taxon>Gunneridae</taxon>
        <taxon>Pentapetalae</taxon>
        <taxon>rosids</taxon>
        <taxon>fabids</taxon>
        <taxon>Fabales</taxon>
        <taxon>Fabaceae</taxon>
        <taxon>Papilionoideae</taxon>
        <taxon>50 kb inversion clade</taxon>
        <taxon>NPAAA clade</taxon>
        <taxon>indigoferoid/millettioid clade</taxon>
        <taxon>Phaseoleae</taxon>
        <taxon>Sphenostylis</taxon>
    </lineage>
</organism>
<feature type="region of interest" description="Disordered" evidence="1">
    <location>
        <begin position="69"/>
        <end position="97"/>
    </location>
</feature>
<evidence type="ECO:0000313" key="2">
    <source>
        <dbReference type="EMBL" id="CAJ1938887.1"/>
    </source>
</evidence>
<feature type="compositionally biased region" description="Basic and acidic residues" evidence="1">
    <location>
        <begin position="38"/>
        <end position="48"/>
    </location>
</feature>